<feature type="transmembrane region" description="Helical" evidence="7">
    <location>
        <begin position="257"/>
        <end position="283"/>
    </location>
</feature>
<feature type="domain" description="ABC transmembrane type-1" evidence="8">
    <location>
        <begin position="66"/>
        <end position="279"/>
    </location>
</feature>
<reference evidence="9 10" key="1">
    <citation type="journal article" date="2013" name="Genome Announc.">
        <title>Draft Genome Sequence of the Cellulolytic, Mesophilic, Anaerobic Bacterium Clostridium termitidis Strain CT1112 (DSM 5398).</title>
        <authorList>
            <person name="Lal S."/>
            <person name="Ramachandran U."/>
            <person name="Zhang X."/>
            <person name="Munir R."/>
            <person name="Sparling R."/>
            <person name="Levin D.B."/>
        </authorList>
    </citation>
    <scope>NUCLEOTIDE SEQUENCE [LARGE SCALE GENOMIC DNA]</scope>
    <source>
        <strain evidence="9 10">CT1112</strain>
    </source>
</reference>
<keyword evidence="2 7" id="KW-0813">Transport</keyword>
<feature type="transmembrane region" description="Helical" evidence="7">
    <location>
        <begin position="12"/>
        <end position="35"/>
    </location>
</feature>
<dbReference type="InterPro" id="IPR051393">
    <property type="entry name" value="ABC_transporter_permease"/>
</dbReference>
<protein>
    <submittedName>
        <fullName evidence="9">Sugar ABC transporter, permease protein</fullName>
    </submittedName>
</protein>
<dbReference type="InterPro" id="IPR000515">
    <property type="entry name" value="MetI-like"/>
</dbReference>
<sequence>MNMKKTYPNYFWIVPFAIYTILFILPGLLGLIYSFTNWTIYSSTKSFAGLENYTNLLNDSLFKTGLKNTLLFALITTVFKNVFGFALALALNTKLKTKNLLRTVYFLPMVLSTLIVGIIFKSIFMPDTGLLNVFFSFFSTNLSSTDWLGNPAYAMWMVILVEIWRGTGYCMVIFLAGLQVISKDYYESATIDGANNWQQFKSITLPMMIPSLNVNILLSIINGLKVFDIVIALTGGGPGLSTEVLSTGIYKYMGNGALATGGAANIVLTLFVVAVFAVINGVFSKLEVER</sequence>
<dbReference type="SUPFAM" id="SSF161098">
    <property type="entry name" value="MetI-like"/>
    <property type="match status" value="1"/>
</dbReference>
<dbReference type="eggNOG" id="COG1175">
    <property type="taxonomic scope" value="Bacteria"/>
</dbReference>
<feature type="transmembrane region" description="Helical" evidence="7">
    <location>
        <begin position="153"/>
        <end position="178"/>
    </location>
</feature>
<feature type="transmembrane region" description="Helical" evidence="7">
    <location>
        <begin position="70"/>
        <end position="91"/>
    </location>
</feature>
<dbReference type="GO" id="GO:0005886">
    <property type="term" value="C:plasma membrane"/>
    <property type="evidence" value="ECO:0007669"/>
    <property type="project" value="UniProtKB-SubCell"/>
</dbReference>
<gene>
    <name evidence="9" type="ORF">CTER_4758</name>
</gene>
<evidence type="ECO:0000256" key="5">
    <source>
        <dbReference type="ARBA" id="ARBA00022989"/>
    </source>
</evidence>
<dbReference type="Proteomes" id="UP000014155">
    <property type="component" value="Unassembled WGS sequence"/>
</dbReference>
<evidence type="ECO:0000256" key="7">
    <source>
        <dbReference type="RuleBase" id="RU363032"/>
    </source>
</evidence>
<comment type="similarity">
    <text evidence="7">Belongs to the binding-protein-dependent transport system permease family.</text>
</comment>
<dbReference type="RefSeq" id="WP_004629716.1">
    <property type="nucleotide sequence ID" value="NZ_AORV01000065.1"/>
</dbReference>
<dbReference type="PANTHER" id="PTHR30193:SF37">
    <property type="entry name" value="INNER MEMBRANE ABC TRANSPORTER PERMEASE PROTEIN YCJO"/>
    <property type="match status" value="1"/>
</dbReference>
<evidence type="ECO:0000259" key="8">
    <source>
        <dbReference type="PROSITE" id="PS50928"/>
    </source>
</evidence>
<evidence type="ECO:0000313" key="9">
    <source>
        <dbReference type="EMBL" id="EMS69513.1"/>
    </source>
</evidence>
<dbReference type="PATRIC" id="fig|1195236.3.peg.4943"/>
<dbReference type="Gene3D" id="1.10.3720.10">
    <property type="entry name" value="MetI-like"/>
    <property type="match status" value="1"/>
</dbReference>
<comment type="subcellular location">
    <subcellularLocation>
        <location evidence="1 7">Cell membrane</location>
        <topology evidence="1 7">Multi-pass membrane protein</topology>
    </subcellularLocation>
</comment>
<evidence type="ECO:0000256" key="1">
    <source>
        <dbReference type="ARBA" id="ARBA00004651"/>
    </source>
</evidence>
<evidence type="ECO:0000256" key="6">
    <source>
        <dbReference type="ARBA" id="ARBA00023136"/>
    </source>
</evidence>
<evidence type="ECO:0000313" key="10">
    <source>
        <dbReference type="Proteomes" id="UP000014155"/>
    </source>
</evidence>
<dbReference type="AlphaFoldDB" id="S0FM08"/>
<dbReference type="CDD" id="cd06261">
    <property type="entry name" value="TM_PBP2"/>
    <property type="match status" value="1"/>
</dbReference>
<evidence type="ECO:0000256" key="3">
    <source>
        <dbReference type="ARBA" id="ARBA00022475"/>
    </source>
</evidence>
<evidence type="ECO:0000256" key="4">
    <source>
        <dbReference type="ARBA" id="ARBA00022692"/>
    </source>
</evidence>
<keyword evidence="6 7" id="KW-0472">Membrane</keyword>
<comment type="caution">
    <text evidence="9">The sequence shown here is derived from an EMBL/GenBank/DDBJ whole genome shotgun (WGS) entry which is preliminary data.</text>
</comment>
<keyword evidence="4 7" id="KW-0812">Transmembrane</keyword>
<dbReference type="EMBL" id="AORV01000065">
    <property type="protein sequence ID" value="EMS69513.1"/>
    <property type="molecule type" value="Genomic_DNA"/>
</dbReference>
<feature type="transmembrane region" description="Helical" evidence="7">
    <location>
        <begin position="216"/>
        <end position="237"/>
    </location>
</feature>
<dbReference type="GO" id="GO:0055085">
    <property type="term" value="P:transmembrane transport"/>
    <property type="evidence" value="ECO:0007669"/>
    <property type="project" value="InterPro"/>
</dbReference>
<dbReference type="Pfam" id="PF00528">
    <property type="entry name" value="BPD_transp_1"/>
    <property type="match status" value="1"/>
</dbReference>
<keyword evidence="5 7" id="KW-1133">Transmembrane helix</keyword>
<dbReference type="PROSITE" id="PS50928">
    <property type="entry name" value="ABC_TM1"/>
    <property type="match status" value="1"/>
</dbReference>
<dbReference type="InterPro" id="IPR035906">
    <property type="entry name" value="MetI-like_sf"/>
</dbReference>
<keyword evidence="10" id="KW-1185">Reference proteome</keyword>
<dbReference type="STRING" id="1195236.CTER_4758"/>
<organism evidence="9 10">
    <name type="scientific">Ruminiclostridium cellobioparum subsp. termitidis CT1112</name>
    <dbReference type="NCBI Taxonomy" id="1195236"/>
    <lineage>
        <taxon>Bacteria</taxon>
        <taxon>Bacillati</taxon>
        <taxon>Bacillota</taxon>
        <taxon>Clostridia</taxon>
        <taxon>Eubacteriales</taxon>
        <taxon>Oscillospiraceae</taxon>
        <taxon>Ruminiclostridium</taxon>
    </lineage>
</organism>
<proteinExistence type="inferred from homology"/>
<name>S0FM08_RUMCE</name>
<feature type="transmembrane region" description="Helical" evidence="7">
    <location>
        <begin position="103"/>
        <end position="124"/>
    </location>
</feature>
<dbReference type="PANTHER" id="PTHR30193">
    <property type="entry name" value="ABC TRANSPORTER PERMEASE PROTEIN"/>
    <property type="match status" value="1"/>
</dbReference>
<keyword evidence="3" id="KW-1003">Cell membrane</keyword>
<accession>S0FM08</accession>
<evidence type="ECO:0000256" key="2">
    <source>
        <dbReference type="ARBA" id="ARBA00022448"/>
    </source>
</evidence>